<evidence type="ECO:0000256" key="1">
    <source>
        <dbReference type="SAM" id="MobiDB-lite"/>
    </source>
</evidence>
<gene>
    <name evidence="3" type="ORF">HGB44_30155</name>
</gene>
<feature type="chain" id="PRO_5039430233" description="MinD-like ATPase involved in chromosome partitioning or flagellar assembly" evidence="2">
    <location>
        <begin position="25"/>
        <end position="257"/>
    </location>
</feature>
<organism evidence="3 4">
    <name type="scientific">Nocardiopsis alborubida</name>
    <dbReference type="NCBI Taxonomy" id="146802"/>
    <lineage>
        <taxon>Bacteria</taxon>
        <taxon>Bacillati</taxon>
        <taxon>Actinomycetota</taxon>
        <taxon>Actinomycetes</taxon>
        <taxon>Streptosporangiales</taxon>
        <taxon>Nocardiopsidaceae</taxon>
        <taxon>Nocardiopsis</taxon>
    </lineage>
</organism>
<name>A0A7X6MHW2_9ACTN</name>
<comment type="caution">
    <text evidence="3">The sequence shown here is derived from an EMBL/GenBank/DDBJ whole genome shotgun (WGS) entry which is preliminary data.</text>
</comment>
<dbReference type="SUPFAM" id="SSF52540">
    <property type="entry name" value="P-loop containing nucleoside triphosphate hydrolases"/>
    <property type="match status" value="1"/>
</dbReference>
<keyword evidence="4" id="KW-1185">Reference proteome</keyword>
<dbReference type="Gene3D" id="3.40.50.300">
    <property type="entry name" value="P-loop containing nucleotide triphosphate hydrolases"/>
    <property type="match status" value="1"/>
</dbReference>
<reference evidence="3 4" key="1">
    <citation type="submission" date="2020-04" db="EMBL/GenBank/DDBJ databases">
        <title>MicrobeNet Type strains.</title>
        <authorList>
            <person name="Nicholson A.C."/>
        </authorList>
    </citation>
    <scope>NUCLEOTIDE SEQUENCE [LARGE SCALE GENOMIC DNA]</scope>
    <source>
        <strain evidence="3 4">ATCC 23612</strain>
    </source>
</reference>
<dbReference type="InterPro" id="IPR027417">
    <property type="entry name" value="P-loop_NTPase"/>
</dbReference>
<sequence length="257" mass="25776">MPRTVALFSLGGAPGVTCAAMALAAVWPGGAGAVLVETDASGGDVATWRRLQPDPGLTGLAAAARHGGASADLGAHTQILPGGLSVCHAPVTADRAEGAVRLLSQNPGVLVSADGPAVVLDLGRLTPGAAAAALATWADEALLLVADDLAQLRRAKEASEALTRSLPRLRTVVVGGTGSVREIEGALGPGVWGRLPSDARSAAFLRGEANPRKPQRRPLLKAAARLAKDLAEGTRPADQADGTEAPVPAPQATGVHA</sequence>
<dbReference type="EMBL" id="JAAXPG010000047">
    <property type="protein sequence ID" value="NKZ01897.1"/>
    <property type="molecule type" value="Genomic_DNA"/>
</dbReference>
<dbReference type="Proteomes" id="UP000553209">
    <property type="component" value="Unassembled WGS sequence"/>
</dbReference>
<accession>A0A7X6MHW2</accession>
<feature type="region of interest" description="Disordered" evidence="1">
    <location>
        <begin position="228"/>
        <end position="257"/>
    </location>
</feature>
<keyword evidence="2" id="KW-0732">Signal</keyword>
<proteinExistence type="predicted"/>
<dbReference type="RefSeq" id="WP_061080116.1">
    <property type="nucleotide sequence ID" value="NZ_JAAXPG010000047.1"/>
</dbReference>
<feature type="signal peptide" evidence="2">
    <location>
        <begin position="1"/>
        <end position="24"/>
    </location>
</feature>
<dbReference type="AlphaFoldDB" id="A0A7X6MHW2"/>
<evidence type="ECO:0000256" key="2">
    <source>
        <dbReference type="SAM" id="SignalP"/>
    </source>
</evidence>
<evidence type="ECO:0000313" key="4">
    <source>
        <dbReference type="Proteomes" id="UP000553209"/>
    </source>
</evidence>
<evidence type="ECO:0000313" key="3">
    <source>
        <dbReference type="EMBL" id="NKZ01897.1"/>
    </source>
</evidence>
<protein>
    <recommendedName>
        <fullName evidence="5">MinD-like ATPase involved in chromosome partitioning or flagellar assembly</fullName>
    </recommendedName>
</protein>
<evidence type="ECO:0008006" key="5">
    <source>
        <dbReference type="Google" id="ProtNLM"/>
    </source>
</evidence>